<name>I4F3Z0_MODI5</name>
<dbReference type="OrthoDB" id="5188767at2"/>
<dbReference type="KEGG" id="mmar:MODMU_4973"/>
<dbReference type="HOGENOM" id="CLU_1738437_0_0_11"/>
<dbReference type="OMA" id="HLVWSAF"/>
<reference evidence="1 2" key="1">
    <citation type="journal article" date="2012" name="J. Bacteriol.">
        <title>Genome Sequence of Radiation-Resistant Modestobacter marinus Strain BC501, a Representative Actinobacterium That Thrives on Calcareous Stone Surfaces.</title>
        <authorList>
            <person name="Normand P."/>
            <person name="Gury J."/>
            <person name="Pujic P."/>
            <person name="Chouaia B."/>
            <person name="Crotti E."/>
            <person name="Brusetti L."/>
            <person name="Daffonchio D."/>
            <person name="Vacherie B."/>
            <person name="Barbe V."/>
            <person name="Medigue C."/>
            <person name="Calteau A."/>
            <person name="Ghodhbane-Gtari F."/>
            <person name="Essoussi I."/>
            <person name="Nouioui I."/>
            <person name="Abbassi-Ghozzi I."/>
            <person name="Gtari M."/>
        </authorList>
    </citation>
    <scope>NUCLEOTIDE SEQUENCE [LARGE SCALE GENOMIC DNA]</scope>
    <source>
        <strain evidence="2">BC 501</strain>
    </source>
</reference>
<proteinExistence type="predicted"/>
<sequence length="150" mass="16668">MPDDWSASGGPDTFTLRAWLGVERAAEALEGLDDSVNFMQDRAAAIFGPGVFSRFPHFLEQHDLGEDPLGRLLADDALMTELLAFLLADDEAPDVDDGFVWLADPPGSRAERLRRAVRRRRETALRAAVLPRPGRVAGSRARDRQERLED</sequence>
<dbReference type="EMBL" id="FO203431">
    <property type="protein sequence ID" value="CCH90353.1"/>
    <property type="molecule type" value="Genomic_DNA"/>
</dbReference>
<organism evidence="1 2">
    <name type="scientific">Modestobacter italicus (strain DSM 44449 / CECT 9708 / BC 501)</name>
    <dbReference type="NCBI Taxonomy" id="2732864"/>
    <lineage>
        <taxon>Bacteria</taxon>
        <taxon>Bacillati</taxon>
        <taxon>Actinomycetota</taxon>
        <taxon>Actinomycetes</taxon>
        <taxon>Geodermatophilales</taxon>
        <taxon>Geodermatophilaceae</taxon>
        <taxon>Modestobacter</taxon>
    </lineage>
</organism>
<accession>I4F3Z0</accession>
<evidence type="ECO:0000313" key="1">
    <source>
        <dbReference type="EMBL" id="CCH90353.1"/>
    </source>
</evidence>
<keyword evidence="2" id="KW-1185">Reference proteome</keyword>
<dbReference type="STRING" id="477641.MODMU_4973"/>
<evidence type="ECO:0000313" key="2">
    <source>
        <dbReference type="Proteomes" id="UP000006461"/>
    </source>
</evidence>
<dbReference type="AlphaFoldDB" id="I4F3Z0"/>
<gene>
    <name evidence="1" type="ordered locus">MODMU_4973</name>
</gene>
<dbReference type="Proteomes" id="UP000006461">
    <property type="component" value="Chromosome"/>
</dbReference>
<protein>
    <submittedName>
        <fullName evidence="1">Uncharacterized protein</fullName>
    </submittedName>
</protein>